<accession>A0A0A8Y8C5</accession>
<dbReference type="EMBL" id="GBRH01277898">
    <property type="protein sequence ID" value="JAD19997.1"/>
    <property type="molecule type" value="Transcribed_RNA"/>
</dbReference>
<dbReference type="AlphaFoldDB" id="A0A0A8Y8C5"/>
<organism evidence="1">
    <name type="scientific">Arundo donax</name>
    <name type="common">Giant reed</name>
    <name type="synonym">Donax arundinaceus</name>
    <dbReference type="NCBI Taxonomy" id="35708"/>
    <lineage>
        <taxon>Eukaryota</taxon>
        <taxon>Viridiplantae</taxon>
        <taxon>Streptophyta</taxon>
        <taxon>Embryophyta</taxon>
        <taxon>Tracheophyta</taxon>
        <taxon>Spermatophyta</taxon>
        <taxon>Magnoliopsida</taxon>
        <taxon>Liliopsida</taxon>
        <taxon>Poales</taxon>
        <taxon>Poaceae</taxon>
        <taxon>PACMAD clade</taxon>
        <taxon>Arundinoideae</taxon>
        <taxon>Arundineae</taxon>
        <taxon>Arundo</taxon>
    </lineage>
</organism>
<sequence>MIIASSHACYSCCNSWLQINFFVEAKQNSVAHTLQKRAKVLAHGRAWRTPASSSRHP</sequence>
<reference evidence="1" key="1">
    <citation type="submission" date="2014-09" db="EMBL/GenBank/DDBJ databases">
        <authorList>
            <person name="Magalhaes I.L.F."/>
            <person name="Oliveira U."/>
            <person name="Santos F.R."/>
            <person name="Vidigal T.H.D.A."/>
            <person name="Brescovit A.D."/>
            <person name="Santos A.J."/>
        </authorList>
    </citation>
    <scope>NUCLEOTIDE SEQUENCE</scope>
    <source>
        <tissue evidence="1">Shoot tissue taken approximately 20 cm above the soil surface</tissue>
    </source>
</reference>
<reference evidence="1" key="2">
    <citation type="journal article" date="2015" name="Data Brief">
        <title>Shoot transcriptome of the giant reed, Arundo donax.</title>
        <authorList>
            <person name="Barrero R.A."/>
            <person name="Guerrero F.D."/>
            <person name="Moolhuijzen P."/>
            <person name="Goolsby J.A."/>
            <person name="Tidwell J."/>
            <person name="Bellgard S.E."/>
            <person name="Bellgard M.I."/>
        </authorList>
    </citation>
    <scope>NUCLEOTIDE SEQUENCE</scope>
    <source>
        <tissue evidence="1">Shoot tissue taken approximately 20 cm above the soil surface</tissue>
    </source>
</reference>
<name>A0A0A8Y8C5_ARUDO</name>
<evidence type="ECO:0000313" key="1">
    <source>
        <dbReference type="EMBL" id="JAD19997.1"/>
    </source>
</evidence>
<protein>
    <submittedName>
        <fullName evidence="1">Uncharacterized protein</fullName>
    </submittedName>
</protein>
<proteinExistence type="predicted"/>